<evidence type="ECO:0000313" key="4">
    <source>
        <dbReference type="Proteomes" id="UP001596434"/>
    </source>
</evidence>
<keyword evidence="1" id="KW-0479">Metal-binding</keyword>
<accession>A0ABD5ZYX0</accession>
<dbReference type="InterPro" id="IPR029068">
    <property type="entry name" value="Glyas_Bleomycin-R_OHBP_Dase"/>
</dbReference>
<dbReference type="SUPFAM" id="SSF54593">
    <property type="entry name" value="Glyoxalase/Bleomycin resistance protein/Dihydroxybiphenyl dioxygenase"/>
    <property type="match status" value="1"/>
</dbReference>
<keyword evidence="4" id="KW-1185">Reference proteome</keyword>
<evidence type="ECO:0000259" key="2">
    <source>
        <dbReference type="PROSITE" id="PS51819"/>
    </source>
</evidence>
<dbReference type="RefSeq" id="WP_379703738.1">
    <property type="nucleotide sequence ID" value="NZ_JBHTAT010000001.1"/>
</dbReference>
<protein>
    <submittedName>
        <fullName evidence="3">VOC family protein</fullName>
    </submittedName>
</protein>
<evidence type="ECO:0000256" key="1">
    <source>
        <dbReference type="ARBA" id="ARBA00022723"/>
    </source>
</evidence>
<name>A0ABD5ZYX0_9EURY</name>
<dbReference type="GeneID" id="96953871"/>
<gene>
    <name evidence="3" type="ORF">ACFQKE_09435</name>
</gene>
<dbReference type="Proteomes" id="UP001596434">
    <property type="component" value="Unassembled WGS sequence"/>
</dbReference>
<proteinExistence type="predicted"/>
<feature type="domain" description="VOC" evidence="2">
    <location>
        <begin position="5"/>
        <end position="139"/>
    </location>
</feature>
<dbReference type="InterPro" id="IPR004360">
    <property type="entry name" value="Glyas_Fos-R_dOase_dom"/>
</dbReference>
<dbReference type="InterPro" id="IPR051785">
    <property type="entry name" value="MMCE/EMCE_epimerase"/>
</dbReference>
<sequence length="139" mass="14858">MTRLAAHHFGVTVSDLDRAVDFYRDALGLGPCERFSVAGEAFADAVDVDGATGRFAHFDADGARIELVEYDPEGVEATGDAINQPGAKHLGLAVDDLDAFYADLDPTVSTLSEPRTTESGTRICFVRDPEGNLVEILEA</sequence>
<dbReference type="AlphaFoldDB" id="A0ABD5ZYX0"/>
<comment type="caution">
    <text evidence="3">The sequence shown here is derived from an EMBL/GenBank/DDBJ whole genome shotgun (WGS) entry which is preliminary data.</text>
</comment>
<dbReference type="Gene3D" id="3.10.180.10">
    <property type="entry name" value="2,3-Dihydroxybiphenyl 1,2-Dioxygenase, domain 1"/>
    <property type="match status" value="1"/>
</dbReference>
<dbReference type="PANTHER" id="PTHR43048:SF3">
    <property type="entry name" value="METHYLMALONYL-COA EPIMERASE, MITOCHONDRIAL"/>
    <property type="match status" value="1"/>
</dbReference>
<dbReference type="EMBL" id="JBHTAT010000001">
    <property type="protein sequence ID" value="MFC7255509.1"/>
    <property type="molecule type" value="Genomic_DNA"/>
</dbReference>
<dbReference type="PROSITE" id="PS51819">
    <property type="entry name" value="VOC"/>
    <property type="match status" value="1"/>
</dbReference>
<dbReference type="Pfam" id="PF00903">
    <property type="entry name" value="Glyoxalase"/>
    <property type="match status" value="1"/>
</dbReference>
<evidence type="ECO:0000313" key="3">
    <source>
        <dbReference type="EMBL" id="MFC7255509.1"/>
    </source>
</evidence>
<reference evidence="3 4" key="1">
    <citation type="journal article" date="2019" name="Int. J. Syst. Evol. Microbiol.">
        <title>The Global Catalogue of Microorganisms (GCM) 10K type strain sequencing project: providing services to taxonomists for standard genome sequencing and annotation.</title>
        <authorList>
            <consortium name="The Broad Institute Genomics Platform"/>
            <consortium name="The Broad Institute Genome Sequencing Center for Infectious Disease"/>
            <person name="Wu L."/>
            <person name="Ma J."/>
        </authorList>
    </citation>
    <scope>NUCLEOTIDE SEQUENCE [LARGE SCALE GENOMIC DNA]</scope>
    <source>
        <strain evidence="3 4">GX21</strain>
    </source>
</reference>
<dbReference type="InterPro" id="IPR037523">
    <property type="entry name" value="VOC_core"/>
</dbReference>
<dbReference type="GO" id="GO:0046872">
    <property type="term" value="F:metal ion binding"/>
    <property type="evidence" value="ECO:0007669"/>
    <property type="project" value="UniProtKB-KW"/>
</dbReference>
<organism evidence="3 4">
    <name type="scientific">Haloplanus litoreus</name>
    <dbReference type="NCBI Taxonomy" id="767515"/>
    <lineage>
        <taxon>Archaea</taxon>
        <taxon>Methanobacteriati</taxon>
        <taxon>Methanobacteriota</taxon>
        <taxon>Stenosarchaea group</taxon>
        <taxon>Halobacteria</taxon>
        <taxon>Halobacteriales</taxon>
        <taxon>Haloferacaceae</taxon>
        <taxon>Haloplanus</taxon>
    </lineage>
</organism>
<dbReference type="PANTHER" id="PTHR43048">
    <property type="entry name" value="METHYLMALONYL-COA EPIMERASE"/>
    <property type="match status" value="1"/>
</dbReference>